<gene>
    <name evidence="1" type="ORF">SDC9_211346</name>
</gene>
<accession>A0A645JK14</accession>
<evidence type="ECO:0000313" key="1">
    <source>
        <dbReference type="EMBL" id="MPN63582.1"/>
    </source>
</evidence>
<name>A0A645JK14_9ZZZZ</name>
<protein>
    <submittedName>
        <fullName evidence="1">Uncharacterized protein</fullName>
    </submittedName>
</protein>
<reference evidence="1" key="1">
    <citation type="submission" date="2019-08" db="EMBL/GenBank/DDBJ databases">
        <authorList>
            <person name="Kucharzyk K."/>
            <person name="Murdoch R.W."/>
            <person name="Higgins S."/>
            <person name="Loffler F."/>
        </authorList>
    </citation>
    <scope>NUCLEOTIDE SEQUENCE</scope>
</reference>
<dbReference type="EMBL" id="VSSQ01143218">
    <property type="protein sequence ID" value="MPN63582.1"/>
    <property type="molecule type" value="Genomic_DNA"/>
</dbReference>
<organism evidence="1">
    <name type="scientific">bioreactor metagenome</name>
    <dbReference type="NCBI Taxonomy" id="1076179"/>
    <lineage>
        <taxon>unclassified sequences</taxon>
        <taxon>metagenomes</taxon>
        <taxon>ecological metagenomes</taxon>
    </lineage>
</organism>
<sequence>MDIFKTYQFDYGDYTSYVNDRKATIGMEAEYAKGQFSTEPSYQHWLSFYGGQSGVIRFEFHQPDQPNLLILSDSQGLPIRKLLASHFNRTIYLDDQQTSTLDLNQVIADNDIDVVVFLGQISQFERFNGSGT</sequence>
<proteinExistence type="predicted"/>
<dbReference type="AlphaFoldDB" id="A0A645JK14"/>
<comment type="caution">
    <text evidence="1">The sequence shown here is derived from an EMBL/GenBank/DDBJ whole genome shotgun (WGS) entry which is preliminary data.</text>
</comment>